<dbReference type="Gene3D" id="1.10.8.20">
    <property type="entry name" value="N-terminal domain of phosphatidylinositol transfer protein sec14p"/>
    <property type="match status" value="1"/>
</dbReference>
<dbReference type="CDD" id="cd00170">
    <property type="entry name" value="SEC14"/>
    <property type="match status" value="1"/>
</dbReference>
<dbReference type="InterPro" id="IPR036865">
    <property type="entry name" value="CRAL-TRIO_dom_sf"/>
</dbReference>
<name>A0AAN7VE88_9COLE</name>
<dbReference type="GO" id="GO:0016020">
    <property type="term" value="C:membrane"/>
    <property type="evidence" value="ECO:0007669"/>
    <property type="project" value="TreeGrafter"/>
</dbReference>
<dbReference type="InterPro" id="IPR001251">
    <property type="entry name" value="CRAL-TRIO_dom"/>
</dbReference>
<dbReference type="Pfam" id="PF00650">
    <property type="entry name" value="CRAL_TRIO"/>
    <property type="match status" value="1"/>
</dbReference>
<evidence type="ECO:0000313" key="3">
    <source>
        <dbReference type="Proteomes" id="UP001329430"/>
    </source>
</evidence>
<comment type="caution">
    <text evidence="2">The sequence shown here is derived from an EMBL/GenBank/DDBJ whole genome shotgun (WGS) entry which is preliminary data.</text>
</comment>
<reference evidence="2 3" key="1">
    <citation type="journal article" date="2024" name="Insects">
        <title>An Improved Chromosome-Level Genome Assembly of the Firefly Pyrocoelia pectoralis.</title>
        <authorList>
            <person name="Fu X."/>
            <person name="Meyer-Rochow V.B."/>
            <person name="Ballantyne L."/>
            <person name="Zhu X."/>
        </authorList>
    </citation>
    <scope>NUCLEOTIDE SEQUENCE [LARGE SCALE GENOMIC DNA]</scope>
    <source>
        <strain evidence="2">XCY_ONT2</strain>
    </source>
</reference>
<feature type="domain" description="CRAL-TRIO" evidence="1">
    <location>
        <begin position="89"/>
        <end position="256"/>
    </location>
</feature>
<accession>A0AAN7VE88</accession>
<dbReference type="GO" id="GO:1902936">
    <property type="term" value="F:phosphatidylinositol bisphosphate binding"/>
    <property type="evidence" value="ECO:0007669"/>
    <property type="project" value="TreeGrafter"/>
</dbReference>
<dbReference type="PANTHER" id="PTHR10174:SF216">
    <property type="entry name" value="CRAL-TRIO DOMAIN-CONTAINING PROTEIN-RELATED"/>
    <property type="match status" value="1"/>
</dbReference>
<dbReference type="PANTHER" id="PTHR10174">
    <property type="entry name" value="ALPHA-TOCOPHEROL TRANSFER PROTEIN-RELATED"/>
    <property type="match status" value="1"/>
</dbReference>
<protein>
    <recommendedName>
        <fullName evidence="1">CRAL-TRIO domain-containing protein</fullName>
    </recommendedName>
</protein>
<dbReference type="EMBL" id="JAVRBK010000003">
    <property type="protein sequence ID" value="KAK5647005.1"/>
    <property type="molecule type" value="Genomic_DNA"/>
</dbReference>
<dbReference type="Gene3D" id="3.40.525.10">
    <property type="entry name" value="CRAL-TRIO lipid binding domain"/>
    <property type="match status" value="1"/>
</dbReference>
<evidence type="ECO:0000259" key="1">
    <source>
        <dbReference type="PROSITE" id="PS50191"/>
    </source>
</evidence>
<dbReference type="Proteomes" id="UP001329430">
    <property type="component" value="Chromosome 3"/>
</dbReference>
<organism evidence="2 3">
    <name type="scientific">Pyrocoelia pectoralis</name>
    <dbReference type="NCBI Taxonomy" id="417401"/>
    <lineage>
        <taxon>Eukaryota</taxon>
        <taxon>Metazoa</taxon>
        <taxon>Ecdysozoa</taxon>
        <taxon>Arthropoda</taxon>
        <taxon>Hexapoda</taxon>
        <taxon>Insecta</taxon>
        <taxon>Pterygota</taxon>
        <taxon>Neoptera</taxon>
        <taxon>Endopterygota</taxon>
        <taxon>Coleoptera</taxon>
        <taxon>Polyphaga</taxon>
        <taxon>Elateriformia</taxon>
        <taxon>Elateroidea</taxon>
        <taxon>Lampyridae</taxon>
        <taxon>Lampyrinae</taxon>
        <taxon>Pyrocoelia</taxon>
    </lineage>
</organism>
<dbReference type="PROSITE" id="PS50191">
    <property type="entry name" value="CRAL_TRIO"/>
    <property type="match status" value="1"/>
</dbReference>
<dbReference type="SUPFAM" id="SSF52087">
    <property type="entry name" value="CRAL/TRIO domain"/>
    <property type="match status" value="1"/>
</dbReference>
<keyword evidence="3" id="KW-1185">Reference proteome</keyword>
<dbReference type="SUPFAM" id="SSF46938">
    <property type="entry name" value="CRAL/TRIO N-terminal domain"/>
    <property type="match status" value="1"/>
</dbReference>
<sequence length="262" mass="30245">MVRQLPNELRLIAECKLNEIPRQLEDDIEYMREWMKKQAHLHIEIDDQLLLSFLRCSKFSFERAKERIDTFLTVRALVPEIFSDRDPLLPEIQTILNAGVVLPLPKPSKDHCRIIMYSFGDNLDPDTMSIINLFKVANMIIDILLKDDDYSIVGGFTNWSNCKNAPIKYLTQLTPLIAKENISLVEHVYPFRVNGVYITNFPSFLGPLLRFARMLFSKKTNDRITTFTETRFSELYSEIPQHLLPEEFGGSNGSVNELTGNS</sequence>
<dbReference type="InterPro" id="IPR036273">
    <property type="entry name" value="CRAL/TRIO_N_dom_sf"/>
</dbReference>
<gene>
    <name evidence="2" type="ORF">RI129_005469</name>
</gene>
<evidence type="ECO:0000313" key="2">
    <source>
        <dbReference type="EMBL" id="KAK5647005.1"/>
    </source>
</evidence>
<dbReference type="AlphaFoldDB" id="A0AAN7VE88"/>
<proteinExistence type="predicted"/>
<dbReference type="PRINTS" id="PR00180">
    <property type="entry name" value="CRETINALDHBP"/>
</dbReference>